<proteinExistence type="predicted"/>
<sequence>MLGGTATLKSPTLNSRSGFLRLKAEEDVKNETDDGEFTELFPPAS</sequence>
<reference evidence="2 3" key="1">
    <citation type="journal article" date="2013" name="PLoS ONE">
        <title>Assembly-driven community genomics of a hypersaline microbial ecosystem.</title>
        <authorList>
            <person name="Podell S."/>
            <person name="Ugalde J.A."/>
            <person name="Narasingarao P."/>
            <person name="Banfield J.F."/>
            <person name="Heidelberg K.B."/>
            <person name="Allen E.E."/>
        </authorList>
    </citation>
    <scope>NUCLEOTIDE SEQUENCE [LARGE SCALE GENOMIC DNA]</scope>
    <source>
        <strain evidence="3">J07HQW2</strain>
    </source>
</reference>
<dbReference type="Proteomes" id="UP000030710">
    <property type="component" value="Unassembled WGS sequence"/>
</dbReference>
<dbReference type="AlphaFoldDB" id="U1PKW3"/>
<accession>U1PKW3</accession>
<evidence type="ECO:0000313" key="3">
    <source>
        <dbReference type="Proteomes" id="UP000030710"/>
    </source>
</evidence>
<dbReference type="HOGENOM" id="CLU_3194453_0_0_2"/>
<name>U1PKW3_9EURY</name>
<evidence type="ECO:0000256" key="1">
    <source>
        <dbReference type="SAM" id="MobiDB-lite"/>
    </source>
</evidence>
<dbReference type="RefSeq" id="WP_021053825.1">
    <property type="nucleotide sequence ID" value="NZ_KE356561.1"/>
</dbReference>
<organism evidence="2 3">
    <name type="scientific">Haloquadratum walsbyi J07HQW2</name>
    <dbReference type="NCBI Taxonomy" id="1238425"/>
    <lineage>
        <taxon>Archaea</taxon>
        <taxon>Methanobacteriati</taxon>
        <taxon>Methanobacteriota</taxon>
        <taxon>Stenosarchaea group</taxon>
        <taxon>Halobacteria</taxon>
        <taxon>Halobacteriales</taxon>
        <taxon>Haloferacaceae</taxon>
        <taxon>Haloquadratum</taxon>
    </lineage>
</organism>
<evidence type="ECO:0000313" key="2">
    <source>
        <dbReference type="EMBL" id="ERG94332.1"/>
    </source>
</evidence>
<gene>
    <name evidence="2" type="ORF">J07HQW2_00766</name>
</gene>
<protein>
    <submittedName>
        <fullName evidence="2">Uncharacterized protein</fullName>
    </submittedName>
</protein>
<dbReference type="EMBL" id="KE356561">
    <property type="protein sequence ID" value="ERG94332.1"/>
    <property type="molecule type" value="Genomic_DNA"/>
</dbReference>
<feature type="region of interest" description="Disordered" evidence="1">
    <location>
        <begin position="25"/>
        <end position="45"/>
    </location>
</feature>